<name>A0A5C6U8B9_9SPHN</name>
<keyword evidence="2" id="KW-1185">Reference proteome</keyword>
<accession>A0A5C6U8B9</accession>
<dbReference type="Pfam" id="PF06764">
    <property type="entry name" value="DUF1223"/>
    <property type="match status" value="1"/>
</dbReference>
<evidence type="ECO:0000313" key="1">
    <source>
        <dbReference type="EMBL" id="TXC69293.1"/>
    </source>
</evidence>
<organism evidence="1 2">
    <name type="scientific">Flavisphingopyxis soli</name>
    <dbReference type="NCBI Taxonomy" id="2601267"/>
    <lineage>
        <taxon>Bacteria</taxon>
        <taxon>Pseudomonadati</taxon>
        <taxon>Pseudomonadota</taxon>
        <taxon>Alphaproteobacteria</taxon>
        <taxon>Sphingomonadales</taxon>
        <taxon>Sphingopyxidaceae</taxon>
        <taxon>Flavisphingopyxis</taxon>
    </lineage>
</organism>
<comment type="caution">
    <text evidence="1">The sequence shown here is derived from an EMBL/GenBank/DDBJ whole genome shotgun (WGS) entry which is preliminary data.</text>
</comment>
<dbReference type="InterPro" id="IPR010634">
    <property type="entry name" value="DUF1223"/>
</dbReference>
<evidence type="ECO:0000313" key="2">
    <source>
        <dbReference type="Proteomes" id="UP000321129"/>
    </source>
</evidence>
<gene>
    <name evidence="1" type="ORF">FSZ31_07760</name>
</gene>
<reference evidence="1 2" key="1">
    <citation type="submission" date="2019-08" db="EMBL/GenBank/DDBJ databases">
        <title>Sphingorhabdus soil sp. nov., isolated from arctic soil.</title>
        <authorList>
            <person name="Liu Y."/>
        </authorList>
    </citation>
    <scope>NUCLEOTIDE SEQUENCE [LARGE SCALE GENOMIC DNA]</scope>
    <source>
        <strain evidence="1 2">D-2Q-5-6</strain>
    </source>
</reference>
<protein>
    <submittedName>
        <fullName evidence="1">DUF1223 domain-containing protein</fullName>
    </submittedName>
</protein>
<sequence>MPMAQAEATAPRTSGGDARHPVVVELFQSQGCSSCPPANANVNAIVDRDDILALSFAVTYWDKLGWKDTFAKPEYTQRQRDYAKRASNFDVATPQVVINGRSGLIGHKKDELERAIVAGGALVAGPSIERMGDTLVVGTGRRDQAARVLLVSYDPRAVEVPISAGENNGRTLPHRDVVHSLIDLGEWKGSELMLKIPPLADPNYKIAVLLQQGPGGPIVSARKF</sequence>
<proteinExistence type="predicted"/>
<dbReference type="PANTHER" id="PTHR36057">
    <property type="match status" value="1"/>
</dbReference>
<dbReference type="SUPFAM" id="SSF52833">
    <property type="entry name" value="Thioredoxin-like"/>
    <property type="match status" value="1"/>
</dbReference>
<dbReference type="OrthoDB" id="9808254at2"/>
<dbReference type="EMBL" id="VOPY01000002">
    <property type="protein sequence ID" value="TXC69293.1"/>
    <property type="molecule type" value="Genomic_DNA"/>
</dbReference>
<dbReference type="AlphaFoldDB" id="A0A5C6U8B9"/>
<dbReference type="Proteomes" id="UP000321129">
    <property type="component" value="Unassembled WGS sequence"/>
</dbReference>
<dbReference type="InterPro" id="IPR036249">
    <property type="entry name" value="Thioredoxin-like_sf"/>
</dbReference>
<dbReference type="PANTHER" id="PTHR36057:SF1">
    <property type="entry name" value="LIPOPROTEIN LIPID ATTACHMENT SITE-LIKE PROTEIN, PUTATIVE (DUF1223)-RELATED"/>
    <property type="match status" value="1"/>
</dbReference>